<evidence type="ECO:0000259" key="7">
    <source>
        <dbReference type="PROSITE" id="PS51525"/>
    </source>
</evidence>
<dbReference type="InterPro" id="IPR038336">
    <property type="entry name" value="NET_sf"/>
</dbReference>
<feature type="compositionally biased region" description="Basic residues" evidence="5">
    <location>
        <begin position="160"/>
        <end position="174"/>
    </location>
</feature>
<dbReference type="InterPro" id="IPR027353">
    <property type="entry name" value="NET_dom"/>
</dbReference>
<keyword evidence="1" id="KW-0805">Transcription regulation</keyword>
<keyword evidence="2 4" id="KW-0103">Bromodomain</keyword>
<accession>A0ABR2IYS7</accession>
<evidence type="ECO:0000256" key="5">
    <source>
        <dbReference type="SAM" id="MobiDB-lite"/>
    </source>
</evidence>
<evidence type="ECO:0000256" key="3">
    <source>
        <dbReference type="ARBA" id="ARBA00023163"/>
    </source>
</evidence>
<dbReference type="Gene3D" id="1.20.920.10">
    <property type="entry name" value="Bromodomain-like"/>
    <property type="match status" value="1"/>
</dbReference>
<sequence>MPISEYQLRRCLDVMEKLKRLKISEFFLKPLDQATENLPADYSQKISKIIDLSIIQNNLMNRSYSSVEDWKKDISILWQNFFNIFQNNDPQYLMAKQLQESFYKLSEYISDKPAQDWETELSVLKDNFLSLSRKGPKSIFGDAGYILGPTVSSTESVSSTKKRTSNSTRTKKKQVTNPENQTVPVLPSLNEQAKLEKANDSVPLDAIDTTKLQQDIESVATDENMPIMLNIIKENESSFQSNESDEVEVDLAQLSNKTLKLLRNYIDSLLEKQKHNLSN</sequence>
<evidence type="ECO:0000256" key="1">
    <source>
        <dbReference type="ARBA" id="ARBA00023015"/>
    </source>
</evidence>
<keyword evidence="9" id="KW-1185">Reference proteome</keyword>
<dbReference type="PANTHER" id="PTHR45926">
    <property type="entry name" value="OSJNBA0053K19.4 PROTEIN"/>
    <property type="match status" value="1"/>
</dbReference>
<proteinExistence type="predicted"/>
<dbReference type="PROSITE" id="PS51525">
    <property type="entry name" value="NET"/>
    <property type="match status" value="1"/>
</dbReference>
<evidence type="ECO:0000256" key="2">
    <source>
        <dbReference type="ARBA" id="ARBA00023117"/>
    </source>
</evidence>
<dbReference type="Proteomes" id="UP001470230">
    <property type="component" value="Unassembled WGS sequence"/>
</dbReference>
<dbReference type="CDD" id="cd04369">
    <property type="entry name" value="Bromodomain"/>
    <property type="match status" value="1"/>
</dbReference>
<dbReference type="InterPro" id="IPR036427">
    <property type="entry name" value="Bromodomain-like_sf"/>
</dbReference>
<reference evidence="8 9" key="1">
    <citation type="submission" date="2024-04" db="EMBL/GenBank/DDBJ databases">
        <title>Tritrichomonas musculus Genome.</title>
        <authorList>
            <person name="Alves-Ferreira E."/>
            <person name="Grigg M."/>
            <person name="Lorenzi H."/>
            <person name="Galac M."/>
        </authorList>
    </citation>
    <scope>NUCLEOTIDE SEQUENCE [LARGE SCALE GENOMIC DNA]</scope>
    <source>
        <strain evidence="8 9">EAF2021</strain>
    </source>
</reference>
<dbReference type="InterPro" id="IPR001487">
    <property type="entry name" value="Bromodomain"/>
</dbReference>
<evidence type="ECO:0000313" key="8">
    <source>
        <dbReference type="EMBL" id="KAK8870512.1"/>
    </source>
</evidence>
<feature type="domain" description="NET" evidence="7">
    <location>
        <begin position="194"/>
        <end position="277"/>
    </location>
</feature>
<gene>
    <name evidence="8" type="ORF">M9Y10_008396</name>
</gene>
<comment type="caution">
    <text evidence="8">The sequence shown here is derived from an EMBL/GenBank/DDBJ whole genome shotgun (WGS) entry which is preliminary data.</text>
</comment>
<dbReference type="SUPFAM" id="SSF47370">
    <property type="entry name" value="Bromodomain"/>
    <property type="match status" value="1"/>
</dbReference>
<dbReference type="SMART" id="SM00297">
    <property type="entry name" value="BROMO"/>
    <property type="match status" value="1"/>
</dbReference>
<evidence type="ECO:0000313" key="9">
    <source>
        <dbReference type="Proteomes" id="UP001470230"/>
    </source>
</evidence>
<feature type="domain" description="Bromo" evidence="6">
    <location>
        <begin position="19"/>
        <end position="92"/>
    </location>
</feature>
<dbReference type="Gene3D" id="1.20.1270.220">
    <property type="match status" value="1"/>
</dbReference>
<dbReference type="PROSITE" id="PS50014">
    <property type="entry name" value="BROMODOMAIN_2"/>
    <property type="match status" value="1"/>
</dbReference>
<evidence type="ECO:0008006" key="10">
    <source>
        <dbReference type="Google" id="ProtNLM"/>
    </source>
</evidence>
<dbReference type="EMBL" id="JAPFFF010000014">
    <property type="protein sequence ID" value="KAK8870512.1"/>
    <property type="molecule type" value="Genomic_DNA"/>
</dbReference>
<evidence type="ECO:0000259" key="6">
    <source>
        <dbReference type="PROSITE" id="PS50014"/>
    </source>
</evidence>
<feature type="region of interest" description="Disordered" evidence="5">
    <location>
        <begin position="156"/>
        <end position="183"/>
    </location>
</feature>
<organism evidence="8 9">
    <name type="scientific">Tritrichomonas musculus</name>
    <dbReference type="NCBI Taxonomy" id="1915356"/>
    <lineage>
        <taxon>Eukaryota</taxon>
        <taxon>Metamonada</taxon>
        <taxon>Parabasalia</taxon>
        <taxon>Tritrichomonadida</taxon>
        <taxon>Tritrichomonadidae</taxon>
        <taxon>Tritrichomonas</taxon>
    </lineage>
</organism>
<dbReference type="Pfam" id="PF17035">
    <property type="entry name" value="BET"/>
    <property type="match status" value="1"/>
</dbReference>
<dbReference type="Pfam" id="PF00439">
    <property type="entry name" value="Bromodomain"/>
    <property type="match status" value="1"/>
</dbReference>
<keyword evidence="3" id="KW-0804">Transcription</keyword>
<protein>
    <recommendedName>
        <fullName evidence="10">Bromodomain containing protein</fullName>
    </recommendedName>
</protein>
<evidence type="ECO:0000256" key="4">
    <source>
        <dbReference type="PROSITE-ProRule" id="PRU00035"/>
    </source>
</evidence>
<name>A0ABR2IYS7_9EUKA</name>